<reference evidence="1 2" key="1">
    <citation type="submission" date="2024-04" db="EMBL/GenBank/DDBJ databases">
        <title>A novel species isolated from cricket.</title>
        <authorList>
            <person name="Wang H.-C."/>
        </authorList>
    </citation>
    <scope>NUCLEOTIDE SEQUENCE [LARGE SCALE GENOMIC DNA]</scope>
    <source>
        <strain evidence="1 2">WL0021</strain>
    </source>
</reference>
<dbReference type="Proteomes" id="UP001418637">
    <property type="component" value="Unassembled WGS sequence"/>
</dbReference>
<protein>
    <submittedName>
        <fullName evidence="1">Uncharacterized protein</fullName>
    </submittedName>
</protein>
<gene>
    <name evidence="1" type="ORF">WJT86_10105</name>
</gene>
<dbReference type="EMBL" id="JBBYXI010000003">
    <property type="protein sequence ID" value="MEN3931408.1"/>
    <property type="molecule type" value="Genomic_DNA"/>
</dbReference>
<accession>A0ABV0BK88</accession>
<organism evidence="1 2">
    <name type="scientific">Hohaiivirga grylli</name>
    <dbReference type="NCBI Taxonomy" id="3133970"/>
    <lineage>
        <taxon>Bacteria</taxon>
        <taxon>Pseudomonadati</taxon>
        <taxon>Pseudomonadota</taxon>
        <taxon>Alphaproteobacteria</taxon>
        <taxon>Hyphomicrobiales</taxon>
        <taxon>Methylobacteriaceae</taxon>
        <taxon>Hohaiivirga</taxon>
    </lineage>
</organism>
<name>A0ABV0BK88_9HYPH</name>
<evidence type="ECO:0000313" key="2">
    <source>
        <dbReference type="Proteomes" id="UP001418637"/>
    </source>
</evidence>
<evidence type="ECO:0000313" key="1">
    <source>
        <dbReference type="EMBL" id="MEN3931408.1"/>
    </source>
</evidence>
<keyword evidence="2" id="KW-1185">Reference proteome</keyword>
<dbReference type="RefSeq" id="WP_346337438.1">
    <property type="nucleotide sequence ID" value="NZ_JBBYXI010000003.1"/>
</dbReference>
<proteinExistence type="predicted"/>
<sequence>MSFSKATLIEQALNNLGVLGAGQPVEAEDYAKLDRILKSTVAVLAAQKIIYLEAEYDADEFPDELLLPLAQILASNAASAYQLGGSDVMAARQIALEAEFNIRAMSETERGSQPTPALYF</sequence>
<comment type="caution">
    <text evidence="1">The sequence shown here is derived from an EMBL/GenBank/DDBJ whole genome shotgun (WGS) entry which is preliminary data.</text>
</comment>